<proteinExistence type="predicted"/>
<sequence length="89" mass="9631">MMKTKSWTPIPELDEKTIRPDLARSLLINTLVQNKGSLQLNGLQNSMPGKISSKGLAQTVRDAALDGLVRVDKTGLTLTSLGRKVAENS</sequence>
<dbReference type="RefSeq" id="WP_155193861.1">
    <property type="nucleotide sequence ID" value="NZ_BAAAEA010000002.1"/>
</dbReference>
<name>A0ABY1P1U4_9HYPH</name>
<protein>
    <submittedName>
        <fullName evidence="1">Uncharacterized protein</fullName>
    </submittedName>
</protein>
<accession>A0ABY1P1U4</accession>
<evidence type="ECO:0000313" key="2">
    <source>
        <dbReference type="Proteomes" id="UP001157914"/>
    </source>
</evidence>
<reference evidence="1 2" key="1">
    <citation type="submission" date="2017-05" db="EMBL/GenBank/DDBJ databases">
        <authorList>
            <person name="Varghese N."/>
            <person name="Submissions S."/>
        </authorList>
    </citation>
    <scope>NUCLEOTIDE SEQUENCE [LARGE SCALE GENOMIC DNA]</scope>
    <source>
        <strain evidence="1 2">DSM 15949</strain>
    </source>
</reference>
<dbReference type="EMBL" id="FXTT01000003">
    <property type="protein sequence ID" value="SMP24406.1"/>
    <property type="molecule type" value="Genomic_DNA"/>
</dbReference>
<organism evidence="1 2">
    <name type="scientific">Roseibium denhamense</name>
    <dbReference type="NCBI Taxonomy" id="76305"/>
    <lineage>
        <taxon>Bacteria</taxon>
        <taxon>Pseudomonadati</taxon>
        <taxon>Pseudomonadota</taxon>
        <taxon>Alphaproteobacteria</taxon>
        <taxon>Hyphomicrobiales</taxon>
        <taxon>Stappiaceae</taxon>
        <taxon>Roseibium</taxon>
    </lineage>
</organism>
<dbReference type="Proteomes" id="UP001157914">
    <property type="component" value="Unassembled WGS sequence"/>
</dbReference>
<evidence type="ECO:0000313" key="1">
    <source>
        <dbReference type="EMBL" id="SMP24406.1"/>
    </source>
</evidence>
<gene>
    <name evidence="1" type="ORF">SAMN06265374_2438</name>
</gene>
<keyword evidence="2" id="KW-1185">Reference proteome</keyword>
<comment type="caution">
    <text evidence="1">The sequence shown here is derived from an EMBL/GenBank/DDBJ whole genome shotgun (WGS) entry which is preliminary data.</text>
</comment>